<organism evidence="3 4">
    <name type="scientific">Cellulophaga tyrosinoxydans</name>
    <dbReference type="NCBI Taxonomy" id="504486"/>
    <lineage>
        <taxon>Bacteria</taxon>
        <taxon>Pseudomonadati</taxon>
        <taxon>Bacteroidota</taxon>
        <taxon>Flavobacteriia</taxon>
        <taxon>Flavobacteriales</taxon>
        <taxon>Flavobacteriaceae</taxon>
        <taxon>Cellulophaga</taxon>
    </lineage>
</organism>
<name>A0A1W1Z6Q2_9FLAO</name>
<sequence>MKFKWVLSLALFIVSISCVEKIIDKPENLISKEEMAKIYYDLAIVTAAKNTNNSILKKHHIEGMDYIYTKYGIDSVQFVESDLYYASRPEIYKEIYENSEKRIKADVKMAEEKKELKRKQDSIERASKPKELDSIKIEPKKID</sequence>
<dbReference type="AlphaFoldDB" id="A0A1W1Z6Q2"/>
<accession>A0A1W1Z6Q2</accession>
<reference evidence="3 4" key="1">
    <citation type="submission" date="2017-04" db="EMBL/GenBank/DDBJ databases">
        <authorList>
            <person name="Afonso C.L."/>
            <person name="Miller P.J."/>
            <person name="Scott M.A."/>
            <person name="Spackman E."/>
            <person name="Goraichik I."/>
            <person name="Dimitrov K.M."/>
            <person name="Suarez D.L."/>
            <person name="Swayne D.E."/>
        </authorList>
    </citation>
    <scope>NUCLEOTIDE SEQUENCE [LARGE SCALE GENOMIC DNA]</scope>
    <source>
        <strain evidence="3 4">DSM 21164</strain>
    </source>
</reference>
<dbReference type="EMBL" id="FWXO01000001">
    <property type="protein sequence ID" value="SMC44167.1"/>
    <property type="molecule type" value="Genomic_DNA"/>
</dbReference>
<feature type="region of interest" description="Disordered" evidence="1">
    <location>
        <begin position="117"/>
        <end position="143"/>
    </location>
</feature>
<evidence type="ECO:0000256" key="1">
    <source>
        <dbReference type="SAM" id="MobiDB-lite"/>
    </source>
</evidence>
<dbReference type="Pfam" id="PF14129">
    <property type="entry name" value="DUF4296"/>
    <property type="match status" value="1"/>
</dbReference>
<dbReference type="OrthoDB" id="1525222at2"/>
<gene>
    <name evidence="3" type="ORF">SAMN05660703_1223</name>
</gene>
<protein>
    <recommendedName>
        <fullName evidence="2">DUF4296 domain-containing protein</fullName>
    </recommendedName>
</protein>
<evidence type="ECO:0000313" key="4">
    <source>
        <dbReference type="Proteomes" id="UP000192360"/>
    </source>
</evidence>
<dbReference type="PROSITE" id="PS51257">
    <property type="entry name" value="PROKAR_LIPOPROTEIN"/>
    <property type="match status" value="1"/>
</dbReference>
<keyword evidence="4" id="KW-1185">Reference proteome</keyword>
<dbReference type="Proteomes" id="UP000192360">
    <property type="component" value="Unassembled WGS sequence"/>
</dbReference>
<feature type="domain" description="DUF4296" evidence="2">
    <location>
        <begin position="26"/>
        <end position="106"/>
    </location>
</feature>
<evidence type="ECO:0000313" key="3">
    <source>
        <dbReference type="EMBL" id="SMC44167.1"/>
    </source>
</evidence>
<dbReference type="RefSeq" id="WP_084060486.1">
    <property type="nucleotide sequence ID" value="NZ_FWXO01000001.1"/>
</dbReference>
<evidence type="ECO:0000259" key="2">
    <source>
        <dbReference type="Pfam" id="PF14129"/>
    </source>
</evidence>
<proteinExistence type="predicted"/>
<dbReference type="InterPro" id="IPR025381">
    <property type="entry name" value="DUF4296"/>
</dbReference>
<dbReference type="STRING" id="504486.SAMN05660703_1223"/>